<name>A0A9N7UCN9_PLEPL</name>
<gene>
    <name evidence="2" type="ORF">PLEPLA_LOCUS17422</name>
</gene>
<organism evidence="2 3">
    <name type="scientific">Pleuronectes platessa</name>
    <name type="common">European plaice</name>
    <dbReference type="NCBI Taxonomy" id="8262"/>
    <lineage>
        <taxon>Eukaryota</taxon>
        <taxon>Metazoa</taxon>
        <taxon>Chordata</taxon>
        <taxon>Craniata</taxon>
        <taxon>Vertebrata</taxon>
        <taxon>Euteleostomi</taxon>
        <taxon>Actinopterygii</taxon>
        <taxon>Neopterygii</taxon>
        <taxon>Teleostei</taxon>
        <taxon>Neoteleostei</taxon>
        <taxon>Acanthomorphata</taxon>
        <taxon>Carangaria</taxon>
        <taxon>Pleuronectiformes</taxon>
        <taxon>Pleuronectoidei</taxon>
        <taxon>Pleuronectidae</taxon>
        <taxon>Pleuronectes</taxon>
    </lineage>
</organism>
<protein>
    <submittedName>
        <fullName evidence="2">Uncharacterized protein</fullName>
    </submittedName>
</protein>
<evidence type="ECO:0000313" key="2">
    <source>
        <dbReference type="EMBL" id="CAB1429444.1"/>
    </source>
</evidence>
<reference evidence="2" key="1">
    <citation type="submission" date="2020-03" db="EMBL/GenBank/DDBJ databases">
        <authorList>
            <person name="Weist P."/>
        </authorList>
    </citation>
    <scope>NUCLEOTIDE SEQUENCE</scope>
</reference>
<comment type="caution">
    <text evidence="2">The sequence shown here is derived from an EMBL/GenBank/DDBJ whole genome shotgun (WGS) entry which is preliminary data.</text>
</comment>
<sequence>MGKWAACSAFDNPPVSSLCVNRTFICHLEGKRALLLLLLLLLLNRQQQQPAAKKRAADRETRIKRVRNDPPHTEKGDGDALQKDMASVPMRCSGTGEQLMGSWPDIGQDQGSEALWSQ</sequence>
<feature type="region of interest" description="Disordered" evidence="1">
    <location>
        <begin position="47"/>
        <end position="118"/>
    </location>
</feature>
<dbReference type="Proteomes" id="UP001153269">
    <property type="component" value="Unassembled WGS sequence"/>
</dbReference>
<evidence type="ECO:0000256" key="1">
    <source>
        <dbReference type="SAM" id="MobiDB-lite"/>
    </source>
</evidence>
<feature type="compositionally biased region" description="Polar residues" evidence="1">
    <location>
        <begin position="109"/>
        <end position="118"/>
    </location>
</feature>
<proteinExistence type="predicted"/>
<dbReference type="AlphaFoldDB" id="A0A9N7UCN9"/>
<accession>A0A9N7UCN9</accession>
<feature type="compositionally biased region" description="Basic and acidic residues" evidence="1">
    <location>
        <begin position="55"/>
        <end position="82"/>
    </location>
</feature>
<keyword evidence="3" id="KW-1185">Reference proteome</keyword>
<evidence type="ECO:0000313" key="3">
    <source>
        <dbReference type="Proteomes" id="UP001153269"/>
    </source>
</evidence>
<dbReference type="EMBL" id="CADEAL010001136">
    <property type="protein sequence ID" value="CAB1429444.1"/>
    <property type="molecule type" value="Genomic_DNA"/>
</dbReference>